<evidence type="ECO:0000256" key="1">
    <source>
        <dbReference type="SAM" id="MobiDB-lite"/>
    </source>
</evidence>
<proteinExistence type="predicted"/>
<feature type="region of interest" description="Disordered" evidence="1">
    <location>
        <begin position="370"/>
        <end position="389"/>
    </location>
</feature>
<dbReference type="PANTHER" id="PTHR33223:SF11">
    <property type="entry name" value="ELEMENT PROTEIN, PUTATIVE-RELATED"/>
    <property type="match status" value="1"/>
</dbReference>
<name>A0A843WZ63_COLES</name>
<dbReference type="AlphaFoldDB" id="A0A843WZ63"/>
<feature type="compositionally biased region" description="Polar residues" evidence="1">
    <location>
        <begin position="103"/>
        <end position="115"/>
    </location>
</feature>
<dbReference type="Proteomes" id="UP000652761">
    <property type="component" value="Unassembled WGS sequence"/>
</dbReference>
<dbReference type="EMBL" id="NMUH01005163">
    <property type="protein sequence ID" value="MQM11988.1"/>
    <property type="molecule type" value="Genomic_DNA"/>
</dbReference>
<protein>
    <recommendedName>
        <fullName evidence="2">Retrotransposon gag domain-containing protein</fullName>
    </recommendedName>
</protein>
<organism evidence="3 4">
    <name type="scientific">Colocasia esculenta</name>
    <name type="common">Wild taro</name>
    <name type="synonym">Arum esculentum</name>
    <dbReference type="NCBI Taxonomy" id="4460"/>
    <lineage>
        <taxon>Eukaryota</taxon>
        <taxon>Viridiplantae</taxon>
        <taxon>Streptophyta</taxon>
        <taxon>Embryophyta</taxon>
        <taxon>Tracheophyta</taxon>
        <taxon>Spermatophyta</taxon>
        <taxon>Magnoliopsida</taxon>
        <taxon>Liliopsida</taxon>
        <taxon>Araceae</taxon>
        <taxon>Aroideae</taxon>
        <taxon>Colocasieae</taxon>
        <taxon>Colocasia</taxon>
    </lineage>
</organism>
<reference evidence="3" key="1">
    <citation type="submission" date="2017-07" db="EMBL/GenBank/DDBJ databases">
        <title>Taro Niue Genome Assembly and Annotation.</title>
        <authorList>
            <person name="Atibalentja N."/>
            <person name="Keating K."/>
            <person name="Fields C.J."/>
        </authorList>
    </citation>
    <scope>NUCLEOTIDE SEQUENCE</scope>
    <source>
        <strain evidence="3">Niue_2</strain>
        <tissue evidence="3">Leaf</tissue>
    </source>
</reference>
<accession>A0A843WZ63</accession>
<feature type="region of interest" description="Disordered" evidence="1">
    <location>
        <begin position="87"/>
        <end position="115"/>
    </location>
</feature>
<sequence length="426" mass="47960">MPLEMTLVNQLNKLRKLPQIIPLKLSGGPSTSNINPVIDLPIRENFQAMSDDDKYQAMQQCQSQMAVILNEMRQLVTISLRHSVEPVSAQNQHPDGTAPVNHPTASTTGLLPQTTGQDIIDPSNIMLPQTEAIQGVAIQRHEILKIIQDMFAQQSEVHRQFKKLPETCPKVPKLPMFNGHGSPQEHLAHYIIALGELATEESYLLRYFATSLTGVAFQWYSKLKSNSVADWADMQKKFLDRFQTVERKVSLAELCSLKQKTGELAIDFIKRWREFSMKCNNPPAQEDAISICRRGLISTVNEKLLGRNIKSFDQLNSAVAEIEMFLAEQMAHTSYKGKLPKERKQPAKEVNVVDFSPDNEAKGAIISPIPKKKSEAKAPAPSLAERMKTPYSFKKEHTRKLFDLCLDNQLISLPEPKRPADVSKIN</sequence>
<dbReference type="Pfam" id="PF03732">
    <property type="entry name" value="Retrotrans_gag"/>
    <property type="match status" value="1"/>
</dbReference>
<evidence type="ECO:0000259" key="2">
    <source>
        <dbReference type="Pfam" id="PF03732"/>
    </source>
</evidence>
<gene>
    <name evidence="3" type="ORF">Taro_044902</name>
</gene>
<evidence type="ECO:0000313" key="4">
    <source>
        <dbReference type="Proteomes" id="UP000652761"/>
    </source>
</evidence>
<dbReference type="OrthoDB" id="783749at2759"/>
<feature type="domain" description="Retrotransposon gag" evidence="2">
    <location>
        <begin position="207"/>
        <end position="296"/>
    </location>
</feature>
<evidence type="ECO:0000313" key="3">
    <source>
        <dbReference type="EMBL" id="MQM11988.1"/>
    </source>
</evidence>
<comment type="caution">
    <text evidence="3">The sequence shown here is derived from an EMBL/GenBank/DDBJ whole genome shotgun (WGS) entry which is preliminary data.</text>
</comment>
<keyword evidence="4" id="KW-1185">Reference proteome</keyword>
<dbReference type="InterPro" id="IPR005162">
    <property type="entry name" value="Retrotrans_gag_dom"/>
</dbReference>
<dbReference type="PANTHER" id="PTHR33223">
    <property type="entry name" value="CCHC-TYPE DOMAIN-CONTAINING PROTEIN"/>
    <property type="match status" value="1"/>
</dbReference>